<dbReference type="InterPro" id="IPR002347">
    <property type="entry name" value="SDR_fam"/>
</dbReference>
<dbReference type="Proteomes" id="UP000799428">
    <property type="component" value="Unassembled WGS sequence"/>
</dbReference>
<dbReference type="PRINTS" id="PR00081">
    <property type="entry name" value="GDHRDH"/>
</dbReference>
<protein>
    <submittedName>
        <fullName evidence="4">Putative aflatoxin biosynthesis ketoreductase nor-1</fullName>
    </submittedName>
</protein>
<dbReference type="GO" id="GO:0016491">
    <property type="term" value="F:oxidoreductase activity"/>
    <property type="evidence" value="ECO:0007669"/>
    <property type="project" value="UniProtKB-KW"/>
</dbReference>
<gene>
    <name evidence="4" type="ORF">K504DRAFT_440048</name>
</gene>
<dbReference type="CDD" id="cd05325">
    <property type="entry name" value="carb_red_sniffer_like_SDR_c"/>
    <property type="match status" value="1"/>
</dbReference>
<dbReference type="Pfam" id="PF00106">
    <property type="entry name" value="adh_short"/>
    <property type="match status" value="1"/>
</dbReference>
<accession>A0A6G1JYJ8</accession>
<evidence type="ECO:0000313" key="4">
    <source>
        <dbReference type="EMBL" id="KAF2705686.1"/>
    </source>
</evidence>
<dbReference type="EMBL" id="MU005778">
    <property type="protein sequence ID" value="KAF2705686.1"/>
    <property type="molecule type" value="Genomic_DNA"/>
</dbReference>
<dbReference type="PANTHER" id="PTHR43544">
    <property type="entry name" value="SHORT-CHAIN DEHYDROGENASE/REDUCTASE"/>
    <property type="match status" value="1"/>
</dbReference>
<keyword evidence="5" id="KW-1185">Reference proteome</keyword>
<dbReference type="InterPro" id="IPR051468">
    <property type="entry name" value="Fungal_SecMetab_SDRs"/>
</dbReference>
<proteinExistence type="inferred from homology"/>
<comment type="similarity">
    <text evidence="1">Belongs to the short-chain dehydrogenases/reductases (SDR) family.</text>
</comment>
<dbReference type="AlphaFoldDB" id="A0A6G1JYJ8"/>
<name>A0A6G1JYJ8_9PLEO</name>
<dbReference type="PANTHER" id="PTHR43544:SF7">
    <property type="entry name" value="NADB-LER2"/>
    <property type="match status" value="1"/>
</dbReference>
<evidence type="ECO:0000256" key="2">
    <source>
        <dbReference type="ARBA" id="ARBA00022857"/>
    </source>
</evidence>
<keyword evidence="3" id="KW-0560">Oxidoreductase</keyword>
<dbReference type="Gene3D" id="3.40.50.720">
    <property type="entry name" value="NAD(P)-binding Rossmann-like Domain"/>
    <property type="match status" value="1"/>
</dbReference>
<keyword evidence="2" id="KW-0521">NADP</keyword>
<evidence type="ECO:0000256" key="1">
    <source>
        <dbReference type="ARBA" id="ARBA00006484"/>
    </source>
</evidence>
<dbReference type="GO" id="GO:0005737">
    <property type="term" value="C:cytoplasm"/>
    <property type="evidence" value="ECO:0007669"/>
    <property type="project" value="TreeGrafter"/>
</dbReference>
<dbReference type="SUPFAM" id="SSF51735">
    <property type="entry name" value="NAD(P)-binding Rossmann-fold domains"/>
    <property type="match status" value="1"/>
</dbReference>
<evidence type="ECO:0000256" key="3">
    <source>
        <dbReference type="ARBA" id="ARBA00023002"/>
    </source>
</evidence>
<reference evidence="4" key="1">
    <citation type="journal article" date="2020" name="Stud. Mycol.">
        <title>101 Dothideomycetes genomes: a test case for predicting lifestyles and emergence of pathogens.</title>
        <authorList>
            <person name="Haridas S."/>
            <person name="Albert R."/>
            <person name="Binder M."/>
            <person name="Bloem J."/>
            <person name="Labutti K."/>
            <person name="Salamov A."/>
            <person name="Andreopoulos B."/>
            <person name="Baker S."/>
            <person name="Barry K."/>
            <person name="Bills G."/>
            <person name="Bluhm B."/>
            <person name="Cannon C."/>
            <person name="Castanera R."/>
            <person name="Culley D."/>
            <person name="Daum C."/>
            <person name="Ezra D."/>
            <person name="Gonzalez J."/>
            <person name="Henrissat B."/>
            <person name="Kuo A."/>
            <person name="Liang C."/>
            <person name="Lipzen A."/>
            <person name="Lutzoni F."/>
            <person name="Magnuson J."/>
            <person name="Mondo S."/>
            <person name="Nolan M."/>
            <person name="Ohm R."/>
            <person name="Pangilinan J."/>
            <person name="Park H.-J."/>
            <person name="Ramirez L."/>
            <person name="Alfaro M."/>
            <person name="Sun H."/>
            <person name="Tritt A."/>
            <person name="Yoshinaga Y."/>
            <person name="Zwiers L.-H."/>
            <person name="Turgeon B."/>
            <person name="Goodwin S."/>
            <person name="Spatafora J."/>
            <person name="Crous P."/>
            <person name="Grigoriev I."/>
        </authorList>
    </citation>
    <scope>NUCLEOTIDE SEQUENCE</scope>
    <source>
        <strain evidence="4">CBS 279.74</strain>
    </source>
</reference>
<sequence>MTTITLITGPNRGIGRGILATILARPNNTVVAAVRDPQATVSQGLNDLPKGEGSSLHIVKIDLAVTTDPAAAVKTLETAGITTLDTIVANAAMADTADTVLGTSTQDVSRHLETNVISVLALFQAFEPLLRKAESKKPKFIALSSNLGSIGLAPYIPGPWFCYGITKAALNYTIRRVHVENDWLTALALQPGWVQTDMGNFAAKCVGMESAPMKLEDSVAGCVTVIDSASREKYAGEFISSELETVQW</sequence>
<evidence type="ECO:0000313" key="5">
    <source>
        <dbReference type="Proteomes" id="UP000799428"/>
    </source>
</evidence>
<dbReference type="OrthoDB" id="9876299at2759"/>
<dbReference type="InterPro" id="IPR036291">
    <property type="entry name" value="NAD(P)-bd_dom_sf"/>
</dbReference>
<organism evidence="4 5">
    <name type="scientific">Pleomassaria siparia CBS 279.74</name>
    <dbReference type="NCBI Taxonomy" id="1314801"/>
    <lineage>
        <taxon>Eukaryota</taxon>
        <taxon>Fungi</taxon>
        <taxon>Dikarya</taxon>
        <taxon>Ascomycota</taxon>
        <taxon>Pezizomycotina</taxon>
        <taxon>Dothideomycetes</taxon>
        <taxon>Pleosporomycetidae</taxon>
        <taxon>Pleosporales</taxon>
        <taxon>Pleomassariaceae</taxon>
        <taxon>Pleomassaria</taxon>
    </lineage>
</organism>